<evidence type="ECO:0000256" key="6">
    <source>
        <dbReference type="ARBA" id="ARBA00022692"/>
    </source>
</evidence>
<dbReference type="PANTHER" id="PTHR34308:SF1">
    <property type="entry name" value="COBALAMIN BIOSYNTHESIS PROTEIN CBIB"/>
    <property type="match status" value="1"/>
</dbReference>
<keyword evidence="8 9" id="KW-0472">Membrane</keyword>
<dbReference type="AlphaFoldDB" id="A0A3N1PEP0"/>
<dbReference type="PANTHER" id="PTHR34308">
    <property type="entry name" value="COBALAMIN BIOSYNTHESIS PROTEIN CBIB"/>
    <property type="match status" value="1"/>
</dbReference>
<keyword evidence="4" id="KW-1003">Cell membrane</keyword>
<organism evidence="10 11">
    <name type="scientific">Gallaecimonas pentaromativorans</name>
    <dbReference type="NCBI Taxonomy" id="584787"/>
    <lineage>
        <taxon>Bacteria</taxon>
        <taxon>Pseudomonadati</taxon>
        <taxon>Pseudomonadota</taxon>
        <taxon>Gammaproteobacteria</taxon>
        <taxon>Enterobacterales</taxon>
        <taxon>Gallaecimonadaceae</taxon>
        <taxon>Gallaecimonas</taxon>
    </lineage>
</organism>
<evidence type="ECO:0000256" key="8">
    <source>
        <dbReference type="ARBA" id="ARBA00023136"/>
    </source>
</evidence>
<dbReference type="EMBL" id="RJUL01000001">
    <property type="protein sequence ID" value="ROQ30434.1"/>
    <property type="molecule type" value="Genomic_DNA"/>
</dbReference>
<evidence type="ECO:0000256" key="9">
    <source>
        <dbReference type="SAM" id="Phobius"/>
    </source>
</evidence>
<dbReference type="GO" id="GO:0005886">
    <property type="term" value="C:plasma membrane"/>
    <property type="evidence" value="ECO:0007669"/>
    <property type="project" value="UniProtKB-SubCell"/>
</dbReference>
<evidence type="ECO:0000313" key="11">
    <source>
        <dbReference type="Proteomes" id="UP000268033"/>
    </source>
</evidence>
<evidence type="ECO:0000256" key="7">
    <source>
        <dbReference type="ARBA" id="ARBA00022989"/>
    </source>
</evidence>
<comment type="pathway">
    <text evidence="2">Cofactor biosynthesis; adenosylcobalamin biosynthesis.</text>
</comment>
<keyword evidence="7 9" id="KW-1133">Transmembrane helix</keyword>
<evidence type="ECO:0000256" key="1">
    <source>
        <dbReference type="ARBA" id="ARBA00004651"/>
    </source>
</evidence>
<evidence type="ECO:0000313" key="10">
    <source>
        <dbReference type="EMBL" id="ROQ30434.1"/>
    </source>
</evidence>
<feature type="transmembrane region" description="Helical" evidence="9">
    <location>
        <begin position="32"/>
        <end position="54"/>
    </location>
</feature>
<reference evidence="10 11" key="1">
    <citation type="submission" date="2018-11" db="EMBL/GenBank/DDBJ databases">
        <title>Genomic Encyclopedia of Type Strains, Phase IV (KMG-IV): sequencing the most valuable type-strain genomes for metagenomic binning, comparative biology and taxonomic classification.</title>
        <authorList>
            <person name="Goeker M."/>
        </authorList>
    </citation>
    <scope>NUCLEOTIDE SEQUENCE [LARGE SCALE GENOMIC DNA]</scope>
    <source>
        <strain evidence="10 11">DSM 21945</strain>
    </source>
</reference>
<comment type="subcellular location">
    <subcellularLocation>
        <location evidence="1">Cell membrane</location>
        <topology evidence="1">Multi-pass membrane protein</topology>
    </subcellularLocation>
</comment>
<proteinExistence type="inferred from homology"/>
<feature type="transmembrane region" description="Helical" evidence="9">
    <location>
        <begin position="126"/>
        <end position="149"/>
    </location>
</feature>
<protein>
    <submittedName>
        <fullName evidence="10">Adenosylcobinamide-phosphate synthase</fullName>
    </submittedName>
</protein>
<comment type="caution">
    <text evidence="10">The sequence shown here is derived from an EMBL/GenBank/DDBJ whole genome shotgun (WGS) entry which is preliminary data.</text>
</comment>
<dbReference type="InterPro" id="IPR004485">
    <property type="entry name" value="Cobalamin_biosynth_CobD/CbiB"/>
</dbReference>
<dbReference type="GO" id="GO:0048472">
    <property type="term" value="F:threonine-phosphate decarboxylase activity"/>
    <property type="evidence" value="ECO:0007669"/>
    <property type="project" value="InterPro"/>
</dbReference>
<sequence>MLPALPFWQAISRLADRLAAKVNKGEPRQRRLAGVLAFILLWGSLALLAALLFYSAELPLVIQGLAFYLAFSDPRPAKLSAVESLAKAPARELLGSVLKRNCSRYSQEGLYKAAIEGRWRVTKERLLLVVLLAFGAGLPAFLIRAWWVISDRWHPARTGFGDFGKALVPIAWLCRALGAPLALFWTVLALKPSALFSREKPRQMAMLATALGCQLGGPLLIGGHKISRERVGPGQPADAATLRRLRILAMGGESATFLLVALALVLVH</sequence>
<evidence type="ECO:0000256" key="4">
    <source>
        <dbReference type="ARBA" id="ARBA00022475"/>
    </source>
</evidence>
<dbReference type="Proteomes" id="UP000268033">
    <property type="component" value="Unassembled WGS sequence"/>
</dbReference>
<dbReference type="STRING" id="584787.GCA_001247655_01711"/>
<feature type="transmembrane region" description="Helical" evidence="9">
    <location>
        <begin position="169"/>
        <end position="190"/>
    </location>
</feature>
<keyword evidence="5" id="KW-0169">Cobalamin biosynthesis</keyword>
<dbReference type="GO" id="GO:0009236">
    <property type="term" value="P:cobalamin biosynthetic process"/>
    <property type="evidence" value="ECO:0007669"/>
    <property type="project" value="UniProtKB-UniPathway"/>
</dbReference>
<keyword evidence="6 9" id="KW-0812">Transmembrane</keyword>
<dbReference type="UniPathway" id="UPA00148"/>
<keyword evidence="11" id="KW-1185">Reference proteome</keyword>
<evidence type="ECO:0000256" key="2">
    <source>
        <dbReference type="ARBA" id="ARBA00004953"/>
    </source>
</evidence>
<gene>
    <name evidence="10" type="ORF">EDC28_101120</name>
</gene>
<name>A0A3N1PEP0_9GAMM</name>
<comment type="similarity">
    <text evidence="3">Belongs to the CobD/CbiB family.</text>
</comment>
<feature type="transmembrane region" description="Helical" evidence="9">
    <location>
        <begin position="247"/>
        <end position="267"/>
    </location>
</feature>
<evidence type="ECO:0000256" key="5">
    <source>
        <dbReference type="ARBA" id="ARBA00022573"/>
    </source>
</evidence>
<accession>A0A3N1PEP0</accession>
<evidence type="ECO:0000256" key="3">
    <source>
        <dbReference type="ARBA" id="ARBA00006263"/>
    </source>
</evidence>